<dbReference type="CDD" id="cd01743">
    <property type="entry name" value="GATase1_Anthranilate_Synthase"/>
    <property type="match status" value="1"/>
</dbReference>
<sequence>MMCFSSDGFRRLTAKPRLEAIGFLFSEKSEQKPRNPRKIQPPWLTFAPEKLDRLTVGVLLLDHQDSFTYNLAELIAEVSSLPLTIVPSSEWYPELLEGKKGVILSPGPMRPKDHPGLFPCIAACTNRNVPLLGVCLGHQGIGEYFGAKLTRLPQVIHGRKKTIQIQPSSPLFAGIPQAMEVGLYHSWMLEKESVPEELDIIGLSAENEIMAVQHREKPIFGIQFHPESFLSPTGAQLMRNFIRLCS</sequence>
<feature type="domain" description="Glutamine amidotransferase" evidence="2">
    <location>
        <begin position="59"/>
        <end position="242"/>
    </location>
</feature>
<dbReference type="NCBIfam" id="TIGR00566">
    <property type="entry name" value="trpG_papA"/>
    <property type="match status" value="1"/>
</dbReference>
<dbReference type="PRINTS" id="PR00097">
    <property type="entry name" value="ANTSNTHASEII"/>
</dbReference>
<comment type="caution">
    <text evidence="3">The sequence shown here is derived from an EMBL/GenBank/DDBJ whole genome shotgun (WGS) entry which is preliminary data.</text>
</comment>
<dbReference type="PANTHER" id="PTHR43418:SF4">
    <property type="entry name" value="MULTIFUNCTIONAL TRYPTOPHAN BIOSYNTHESIS PROTEIN"/>
    <property type="match status" value="1"/>
</dbReference>
<evidence type="ECO:0000313" key="4">
    <source>
        <dbReference type="Proteomes" id="UP001307705"/>
    </source>
</evidence>
<dbReference type="RefSeq" id="WP_338226685.1">
    <property type="nucleotide sequence ID" value="NZ_BTPE01000001.1"/>
</dbReference>
<protein>
    <submittedName>
        <fullName evidence="3">Anthranilate synthase component II</fullName>
    </submittedName>
</protein>
<name>A0ABQ6PWZ9_9BACT</name>
<dbReference type="SUPFAM" id="SSF52317">
    <property type="entry name" value="Class I glutamine amidotransferase-like"/>
    <property type="match status" value="1"/>
</dbReference>
<evidence type="ECO:0000256" key="1">
    <source>
        <dbReference type="ARBA" id="ARBA00022962"/>
    </source>
</evidence>
<dbReference type="PRINTS" id="PR00096">
    <property type="entry name" value="GATASE"/>
</dbReference>
<keyword evidence="1" id="KW-0315">Glutamine amidotransferase</keyword>
<dbReference type="InterPro" id="IPR006221">
    <property type="entry name" value="TrpG/PapA_dom"/>
</dbReference>
<dbReference type="PROSITE" id="PS51273">
    <property type="entry name" value="GATASE_TYPE_1"/>
    <property type="match status" value="1"/>
</dbReference>
<dbReference type="Proteomes" id="UP001307705">
    <property type="component" value="Unassembled WGS sequence"/>
</dbReference>
<dbReference type="InterPro" id="IPR017926">
    <property type="entry name" value="GATASE"/>
</dbReference>
<reference evidence="3 4" key="1">
    <citation type="submission" date="2023-08" db="EMBL/GenBank/DDBJ databases">
        <title>Draft genome sequence of Algoriphagus taiwanensis.</title>
        <authorList>
            <person name="Takatani N."/>
            <person name="Hosokawa M."/>
            <person name="Sawabe T."/>
        </authorList>
    </citation>
    <scope>NUCLEOTIDE SEQUENCE [LARGE SCALE GENOMIC DNA]</scope>
    <source>
        <strain evidence="3 4">JCM 19755</strain>
    </source>
</reference>
<dbReference type="InterPro" id="IPR029062">
    <property type="entry name" value="Class_I_gatase-like"/>
</dbReference>
<proteinExistence type="predicted"/>
<evidence type="ECO:0000259" key="2">
    <source>
        <dbReference type="Pfam" id="PF00117"/>
    </source>
</evidence>
<dbReference type="InterPro" id="IPR050472">
    <property type="entry name" value="Anth_synth/Amidotransfase"/>
</dbReference>
<accession>A0ABQ6PWZ9</accession>
<evidence type="ECO:0000313" key="3">
    <source>
        <dbReference type="EMBL" id="GMQ31830.1"/>
    </source>
</evidence>
<dbReference type="EMBL" id="BTPE01000001">
    <property type="protein sequence ID" value="GMQ31830.1"/>
    <property type="molecule type" value="Genomic_DNA"/>
</dbReference>
<keyword evidence="4" id="KW-1185">Reference proteome</keyword>
<dbReference type="PANTHER" id="PTHR43418">
    <property type="entry name" value="MULTIFUNCTIONAL TRYPTOPHAN BIOSYNTHESIS PROTEIN-RELATED"/>
    <property type="match status" value="1"/>
</dbReference>
<dbReference type="Gene3D" id="3.40.50.880">
    <property type="match status" value="1"/>
</dbReference>
<dbReference type="Pfam" id="PF00117">
    <property type="entry name" value="GATase"/>
    <property type="match status" value="1"/>
</dbReference>
<gene>
    <name evidence="3" type="ORF">Ataiwa_01020</name>
</gene>
<organism evidence="3 4">
    <name type="scientific">Algoriphagus taiwanensis</name>
    <dbReference type="NCBI Taxonomy" id="1445656"/>
    <lineage>
        <taxon>Bacteria</taxon>
        <taxon>Pseudomonadati</taxon>
        <taxon>Bacteroidota</taxon>
        <taxon>Cytophagia</taxon>
        <taxon>Cytophagales</taxon>
        <taxon>Cyclobacteriaceae</taxon>
        <taxon>Algoriphagus</taxon>
    </lineage>
</organism>